<keyword evidence="1" id="KW-0472">Membrane</keyword>
<dbReference type="STRING" id="1797.RMCT_3245"/>
<comment type="caution">
    <text evidence="2">The sequence shown here is derived from an EMBL/GenBank/DDBJ whole genome shotgun (WGS) entry which is preliminary data.</text>
</comment>
<sequence length="59" mass="6302">MGNSRIAPNLTLQKAATAATGAILTALHATIGLPWWMWAAYATLVAAQLGNRIIRGWAR</sequence>
<organism evidence="2 3">
    <name type="scientific">Mycolicibacterium thermoresistibile</name>
    <name type="common">Mycobacterium thermoresistibile</name>
    <dbReference type="NCBI Taxonomy" id="1797"/>
    <lineage>
        <taxon>Bacteria</taxon>
        <taxon>Bacillati</taxon>
        <taxon>Actinomycetota</taxon>
        <taxon>Actinomycetes</taxon>
        <taxon>Mycobacteriales</taxon>
        <taxon>Mycobacteriaceae</taxon>
        <taxon>Mycolicibacterium</taxon>
    </lineage>
</organism>
<dbReference type="Proteomes" id="UP000069654">
    <property type="component" value="Unassembled WGS sequence"/>
</dbReference>
<keyword evidence="1" id="KW-1133">Transmembrane helix</keyword>
<dbReference type="AlphaFoldDB" id="A0A100XGM3"/>
<accession>A0A100XGM3</accession>
<reference evidence="2 3" key="1">
    <citation type="journal article" date="2016" name="Genome Announc.">
        <title>Draft Genome Sequences of Five Rapidly Growing Mycobacterium Species, M. thermoresistibile, M. fortuitum subsp. acetamidolyticum, M. canariasense, M. brisbanense, and M. novocastrense.</title>
        <authorList>
            <person name="Katahira K."/>
            <person name="Ogura Y."/>
            <person name="Gotoh Y."/>
            <person name="Hayashi T."/>
        </authorList>
    </citation>
    <scope>NUCLEOTIDE SEQUENCE [LARGE SCALE GENOMIC DNA]</scope>
    <source>
        <strain evidence="2 3">JCM6362</strain>
    </source>
</reference>
<feature type="transmembrane region" description="Helical" evidence="1">
    <location>
        <begin position="12"/>
        <end position="29"/>
    </location>
</feature>
<name>A0A100XGM3_MYCTH</name>
<dbReference type="EMBL" id="BCTB01000042">
    <property type="protein sequence ID" value="GAT16276.1"/>
    <property type="molecule type" value="Genomic_DNA"/>
</dbReference>
<keyword evidence="1" id="KW-0812">Transmembrane</keyword>
<evidence type="ECO:0000313" key="2">
    <source>
        <dbReference type="EMBL" id="GAT16276.1"/>
    </source>
</evidence>
<proteinExistence type="predicted"/>
<evidence type="ECO:0000313" key="3">
    <source>
        <dbReference type="Proteomes" id="UP000069654"/>
    </source>
</evidence>
<evidence type="ECO:0000256" key="1">
    <source>
        <dbReference type="SAM" id="Phobius"/>
    </source>
</evidence>
<gene>
    <name evidence="2" type="ORF">RMCT_3245</name>
</gene>
<reference evidence="3" key="2">
    <citation type="submission" date="2016-02" db="EMBL/GenBank/DDBJ databases">
        <title>Draft genome sequence of five rapidly growing Mycobacterium species.</title>
        <authorList>
            <person name="Katahira K."/>
            <person name="Gotou Y."/>
            <person name="Iida K."/>
            <person name="Ogura Y."/>
            <person name="Hayashi T."/>
        </authorList>
    </citation>
    <scope>NUCLEOTIDE SEQUENCE [LARGE SCALE GENOMIC DNA]</scope>
    <source>
        <strain evidence="3">JCM6362</strain>
    </source>
</reference>
<protein>
    <submittedName>
        <fullName evidence="2">Uncharacterized protein</fullName>
    </submittedName>
</protein>